<dbReference type="EMBL" id="BARU01023886">
    <property type="protein sequence ID" value="GAH58359.1"/>
    <property type="molecule type" value="Genomic_DNA"/>
</dbReference>
<proteinExistence type="predicted"/>
<evidence type="ECO:0000313" key="3">
    <source>
        <dbReference type="EMBL" id="GAH58359.1"/>
    </source>
</evidence>
<accession>X1HX01</accession>
<name>X1HX01_9ZZZZ</name>
<comment type="caution">
    <text evidence="3">The sequence shown here is derived from an EMBL/GenBank/DDBJ whole genome shotgun (WGS) entry which is preliminary data.</text>
</comment>
<evidence type="ECO:0000256" key="1">
    <source>
        <dbReference type="SAM" id="MobiDB-lite"/>
    </source>
</evidence>
<evidence type="ECO:0000256" key="2">
    <source>
        <dbReference type="SAM" id="Phobius"/>
    </source>
</evidence>
<dbReference type="AlphaFoldDB" id="X1HX01"/>
<keyword evidence="2" id="KW-0472">Membrane</keyword>
<gene>
    <name evidence="3" type="ORF">S03H2_38718</name>
</gene>
<sequence>MEMIRFTCQHCGEPVRVPDTSGGKKGRCPFCKGVAEIPGPSAPSDEVADLAAALSGDEPADQKPPPPPSPEDLLAETEAEPELSPLGDPSTETDRLDAIEAAAPSTRQVPAAAERGRPDYPDPQQAKKSALAFFRKIPLKWLIVVAAVAVVLIAAAVVLFIRA</sequence>
<reference evidence="3" key="1">
    <citation type="journal article" date="2014" name="Front. Microbiol.">
        <title>High frequency of phylogenetically diverse reductive dehalogenase-homologous genes in deep subseafloor sedimentary metagenomes.</title>
        <authorList>
            <person name="Kawai M."/>
            <person name="Futagami T."/>
            <person name="Toyoda A."/>
            <person name="Takaki Y."/>
            <person name="Nishi S."/>
            <person name="Hori S."/>
            <person name="Arai W."/>
            <person name="Tsubouchi T."/>
            <person name="Morono Y."/>
            <person name="Uchiyama I."/>
            <person name="Ito T."/>
            <person name="Fujiyama A."/>
            <person name="Inagaki F."/>
            <person name="Takami H."/>
        </authorList>
    </citation>
    <scope>NUCLEOTIDE SEQUENCE</scope>
    <source>
        <strain evidence="3">Expedition CK06-06</strain>
    </source>
</reference>
<feature type="transmembrane region" description="Helical" evidence="2">
    <location>
        <begin position="141"/>
        <end position="161"/>
    </location>
</feature>
<protein>
    <submittedName>
        <fullName evidence="3">Uncharacterized protein</fullName>
    </submittedName>
</protein>
<keyword evidence="2" id="KW-1133">Transmembrane helix</keyword>
<keyword evidence="2" id="KW-0812">Transmembrane</keyword>
<feature type="non-terminal residue" evidence="3">
    <location>
        <position position="163"/>
    </location>
</feature>
<feature type="region of interest" description="Disordered" evidence="1">
    <location>
        <begin position="37"/>
        <end position="123"/>
    </location>
</feature>
<organism evidence="3">
    <name type="scientific">marine sediment metagenome</name>
    <dbReference type="NCBI Taxonomy" id="412755"/>
    <lineage>
        <taxon>unclassified sequences</taxon>
        <taxon>metagenomes</taxon>
        <taxon>ecological metagenomes</taxon>
    </lineage>
</organism>